<dbReference type="EMBL" id="BNCQ01000002">
    <property type="protein sequence ID" value="GIL94838.1"/>
    <property type="molecule type" value="Genomic_DNA"/>
</dbReference>
<feature type="compositionally biased region" description="Basic and acidic residues" evidence="1">
    <location>
        <begin position="537"/>
        <end position="553"/>
    </location>
</feature>
<accession>A0A8J4D3A4</accession>
<feature type="compositionally biased region" description="Low complexity" evidence="1">
    <location>
        <begin position="520"/>
        <end position="536"/>
    </location>
</feature>
<dbReference type="Proteomes" id="UP000722791">
    <property type="component" value="Unassembled WGS sequence"/>
</dbReference>
<feature type="compositionally biased region" description="Low complexity" evidence="1">
    <location>
        <begin position="1216"/>
        <end position="1232"/>
    </location>
</feature>
<feature type="compositionally biased region" description="Low complexity" evidence="1">
    <location>
        <begin position="644"/>
        <end position="658"/>
    </location>
</feature>
<feature type="compositionally biased region" description="Low complexity" evidence="1">
    <location>
        <begin position="1304"/>
        <end position="1317"/>
    </location>
</feature>
<feature type="compositionally biased region" description="Low complexity" evidence="1">
    <location>
        <begin position="941"/>
        <end position="951"/>
    </location>
</feature>
<name>A0A8J4D3A4_9CHLO</name>
<proteinExistence type="predicted"/>
<organism evidence="2 3">
    <name type="scientific">Volvox reticuliferus</name>
    <dbReference type="NCBI Taxonomy" id="1737510"/>
    <lineage>
        <taxon>Eukaryota</taxon>
        <taxon>Viridiplantae</taxon>
        <taxon>Chlorophyta</taxon>
        <taxon>core chlorophytes</taxon>
        <taxon>Chlorophyceae</taxon>
        <taxon>CS clade</taxon>
        <taxon>Chlamydomonadales</taxon>
        <taxon>Volvocaceae</taxon>
        <taxon>Volvox</taxon>
    </lineage>
</organism>
<feature type="region of interest" description="Disordered" evidence="1">
    <location>
        <begin position="1216"/>
        <end position="1376"/>
    </location>
</feature>
<feature type="compositionally biased region" description="Low complexity" evidence="1">
    <location>
        <begin position="289"/>
        <end position="302"/>
    </location>
</feature>
<feature type="compositionally biased region" description="Low complexity" evidence="1">
    <location>
        <begin position="1133"/>
        <end position="1144"/>
    </location>
</feature>
<comment type="caution">
    <text evidence="2">The sequence shown here is derived from an EMBL/GenBank/DDBJ whole genome shotgun (WGS) entry which is preliminary data.</text>
</comment>
<feature type="compositionally biased region" description="Polar residues" evidence="1">
    <location>
        <begin position="889"/>
        <end position="905"/>
    </location>
</feature>
<feature type="region of interest" description="Disordered" evidence="1">
    <location>
        <begin position="348"/>
        <end position="370"/>
    </location>
</feature>
<feature type="region of interest" description="Disordered" evidence="1">
    <location>
        <begin position="881"/>
        <end position="962"/>
    </location>
</feature>
<sequence length="1376" mass="141149">MSLKGYMGGLPDGEPRSATLELLSSGLFTTSGGDASGDIKCSSLSVPGCSCGCCCSCTCQYCSSEMPYMLNGTTAASDECTNGITCCSCSRRHRARRNGFLSIRRRRNGFLSIRRRRNGVLAAEEGQEGSWDGAAACTASGATAKRPTSSFRNPVPESLDGAGGPGCCCCFACCCRGGVLSDGGEDEDGANPASGNNTPLGSARASGRGTKLFSGGVTAGNEHGAVYSPTVLGGSAGTISLAVQREFMSQLQLLPLHNDNQQSEGGATIGVECDANANSRATKIRKDAQQMQPQQIQSQHPQVNGAAPEGCGTEDQLLAAYEHARPSPREHSPLQTPLETSLPLRDLQQRQQPQPLQQQQEQQPCRPCRHDSWHTAAPGTCETVTLSATPTCAVVDLTSRSDVQLYNTYVVPGSCVNSPVVRPHPPLAPCTSSRLLTQLQQPQLQQRQLQQPPPSPRPQQQQEQQQQQQPGRAYQSCQLGMETGSAAVGTVDSSRDWQLRAMHLRSAEGDNGGAMDCGVPESGQSPSPSPSLCSPRPHSEERSQQHDEKKAMAEEEVDDEEGKVAPCIQGTVRQSSGAAASAFAAASASISAQNAGGGAASTTHSNRTSGALRPAAGWVLGASPGVVGKTQSPPPLQLPSATAPMGTSPGPTTGLPLPQENPSNRAAAMVITPSGTSASPSYTPGYGRKLMPSLSQCEHLWSVESGSAFAAAAAATGVNGTPCRSPAVRTAVTTMVTPAALGKMPYRAPPRRARSLATLVAADRTVSRTNHVRQFLVTGQQVTHGSLLPQLPSPIHSVAADWSSADTAYAGTHRPKVRPRRSFSTQMNVGYHTAVDAAPGLAATPPLLGHPQQQQVNGIRYHSSPLSGITGISNLASGLSVRSRVGSGPQSRRPSHWSNTLTSALSDVEDGTEGDEDEDTQSPPHWQRPRVGVGTGIGTNAGAAVPPAGNGRRPGGGGSGAAPAAAAAAAVDNAALVAIDMCDGMSALAGTYESHPEQPVQPRQAPPSPSLPPPLSQQQQVATATGLAAALSLKSGARALSGPDTINNYGHSATAALLMGPTAAGGSPLCPPDTSVAATAVTAMVASPLPGKPISPSMPPALLPPTGAPQRRRSNDSATATVVASLTALVSRSSLVGSSRDSSSCGLAVPSTQQDGSVAGSTRSSGALQHNSWPARRGHDSGSGGNGRGLVEFAQPMVSSATPAAAATGMHNTYATTTTMPTTTTQQHPQQHLRVAPSPPSQRDSTAGQGVRLSRMVQPLRLSTRASGGGEGRGPPPLSVADVPLRNDDGDGIGATKGGGGDGTTSALSSSVSTYSSERAVKQQRSGTGQAAGLAVTAPLSSTALTPRRELQSSSVSLPPIWATASPVSPSDPCAE</sequence>
<feature type="compositionally biased region" description="Low complexity" evidence="1">
    <location>
        <begin position="348"/>
        <end position="366"/>
    </location>
</feature>
<feature type="compositionally biased region" description="Acidic residues" evidence="1">
    <location>
        <begin position="907"/>
        <end position="920"/>
    </location>
</feature>
<feature type="region of interest" description="Disordered" evidence="1">
    <location>
        <begin position="992"/>
        <end position="1023"/>
    </location>
</feature>
<feature type="region of interest" description="Disordered" evidence="1">
    <location>
        <begin position="440"/>
        <end position="474"/>
    </location>
</feature>
<evidence type="ECO:0000256" key="1">
    <source>
        <dbReference type="SAM" id="MobiDB-lite"/>
    </source>
</evidence>
<feature type="compositionally biased region" description="Polar residues" evidence="1">
    <location>
        <begin position="1150"/>
        <end position="1172"/>
    </location>
</feature>
<feature type="compositionally biased region" description="Low complexity" evidence="1">
    <location>
        <begin position="458"/>
        <end position="470"/>
    </location>
</feature>
<feature type="region of interest" description="Disordered" evidence="1">
    <location>
        <begin position="508"/>
        <end position="562"/>
    </location>
</feature>
<feature type="compositionally biased region" description="Low complexity" evidence="1">
    <location>
        <begin position="440"/>
        <end position="450"/>
    </location>
</feature>
<feature type="compositionally biased region" description="Gly residues" evidence="1">
    <location>
        <begin position="1292"/>
        <end position="1303"/>
    </location>
</feature>
<gene>
    <name evidence="2" type="ORF">Vretimale_1003</name>
</gene>
<feature type="compositionally biased region" description="Pro residues" evidence="1">
    <location>
        <begin position="1004"/>
        <end position="1015"/>
    </location>
</feature>
<feature type="region of interest" description="Disordered" evidence="1">
    <location>
        <begin position="1133"/>
        <end position="1190"/>
    </location>
</feature>
<reference evidence="2" key="1">
    <citation type="journal article" date="2021" name="Proc. Natl. Acad. Sci. U.S.A.">
        <title>Three genomes in the algal genus Volvox reveal the fate of a haploid sex-determining region after a transition to homothallism.</title>
        <authorList>
            <person name="Yamamoto K."/>
            <person name="Hamaji T."/>
            <person name="Kawai-Toyooka H."/>
            <person name="Matsuzaki R."/>
            <person name="Takahashi F."/>
            <person name="Nishimura Y."/>
            <person name="Kawachi M."/>
            <person name="Noguchi H."/>
            <person name="Minakuchi Y."/>
            <person name="Umen J.G."/>
            <person name="Toyoda A."/>
            <person name="Nozaki H."/>
        </authorList>
    </citation>
    <scope>NUCLEOTIDE SEQUENCE</scope>
    <source>
        <strain evidence="2">NIES-3785</strain>
    </source>
</reference>
<evidence type="ECO:0000313" key="3">
    <source>
        <dbReference type="Proteomes" id="UP000722791"/>
    </source>
</evidence>
<evidence type="ECO:0000313" key="2">
    <source>
        <dbReference type="EMBL" id="GIL94838.1"/>
    </source>
</evidence>
<feature type="region of interest" description="Disordered" evidence="1">
    <location>
        <begin position="185"/>
        <end position="207"/>
    </location>
</feature>
<protein>
    <submittedName>
        <fullName evidence="2">Uncharacterized protein</fullName>
    </submittedName>
</protein>
<feature type="region of interest" description="Disordered" evidence="1">
    <location>
        <begin position="629"/>
        <end position="662"/>
    </location>
</feature>
<feature type="region of interest" description="Disordered" evidence="1">
    <location>
        <begin position="283"/>
        <end position="311"/>
    </location>
</feature>